<proteinExistence type="inferred from homology"/>
<dbReference type="CDD" id="cd03035">
    <property type="entry name" value="ArsC_Yffb"/>
    <property type="match status" value="1"/>
</dbReference>
<reference evidence="2" key="1">
    <citation type="submission" date="2020-11" db="EMBL/GenBank/DDBJ databases">
        <title>Azospira inquinata sp. nov.</title>
        <authorList>
            <person name="Moe W.M."/>
            <person name="Mikes M.C."/>
        </authorList>
    </citation>
    <scope>NUCLEOTIDE SEQUENCE</scope>
    <source>
        <strain evidence="2">Azo-3</strain>
    </source>
</reference>
<gene>
    <name evidence="2" type="ORF">Azoinq_01000</name>
</gene>
<dbReference type="NCBIfam" id="TIGR01617">
    <property type="entry name" value="arsC_related"/>
    <property type="match status" value="1"/>
</dbReference>
<name>A0A975XUY0_9RHOO</name>
<dbReference type="PROSITE" id="PS51353">
    <property type="entry name" value="ARSC"/>
    <property type="match status" value="1"/>
</dbReference>
<accession>A0A975XUY0</accession>
<evidence type="ECO:0000256" key="1">
    <source>
        <dbReference type="PROSITE-ProRule" id="PRU01282"/>
    </source>
</evidence>
<keyword evidence="3" id="KW-1185">Reference proteome</keyword>
<dbReference type="PANTHER" id="PTHR30041">
    <property type="entry name" value="ARSENATE REDUCTASE"/>
    <property type="match status" value="1"/>
</dbReference>
<protein>
    <submittedName>
        <fullName evidence="2">Arsenate reductase</fullName>
    </submittedName>
</protein>
<sequence>MTNAPLTATSSSQEKNLKNVRLWGIKNCDTMKKAFAWLTGNGVAYEFTDYKKAGVAAAKLPEWTAKAGWETLLNTKGLMWRKLSPEQKTDVDEAKALSLMAEYPSLIKRPVLEVGDRLLVGFSPDTYQSLLK</sequence>
<organism evidence="2 3">
    <name type="scientific">Azospira inquinata</name>
    <dbReference type="NCBI Taxonomy" id="2785627"/>
    <lineage>
        <taxon>Bacteria</taxon>
        <taxon>Pseudomonadati</taxon>
        <taxon>Pseudomonadota</taxon>
        <taxon>Betaproteobacteria</taxon>
        <taxon>Rhodocyclales</taxon>
        <taxon>Rhodocyclaceae</taxon>
        <taxon>Azospira</taxon>
    </lineage>
</organism>
<dbReference type="EMBL" id="CP064782">
    <property type="protein sequence ID" value="QWT49230.1"/>
    <property type="molecule type" value="Genomic_DNA"/>
</dbReference>
<comment type="similarity">
    <text evidence="1">Belongs to the ArsC family.</text>
</comment>
<dbReference type="InterPro" id="IPR006660">
    <property type="entry name" value="Arsenate_reductase-like"/>
</dbReference>
<dbReference type="PANTHER" id="PTHR30041:SF8">
    <property type="entry name" value="PROTEIN YFFB"/>
    <property type="match status" value="1"/>
</dbReference>
<dbReference type="Pfam" id="PF03960">
    <property type="entry name" value="ArsC"/>
    <property type="match status" value="1"/>
</dbReference>
<dbReference type="Proteomes" id="UP000683428">
    <property type="component" value="Chromosome"/>
</dbReference>
<dbReference type="InterPro" id="IPR006504">
    <property type="entry name" value="Tscrpt_reg_Spx/MgsR"/>
</dbReference>
<evidence type="ECO:0000313" key="2">
    <source>
        <dbReference type="EMBL" id="QWT49230.1"/>
    </source>
</evidence>
<dbReference type="AlphaFoldDB" id="A0A975XUY0"/>
<dbReference type="KEGG" id="aiq:Azoinq_01000"/>
<dbReference type="RefSeq" id="WP_216127786.1">
    <property type="nucleotide sequence ID" value="NZ_CP072875.1"/>
</dbReference>
<evidence type="ECO:0000313" key="3">
    <source>
        <dbReference type="Proteomes" id="UP000683428"/>
    </source>
</evidence>